<name>A0A401G2L9_9BACT</name>
<keyword evidence="1" id="KW-1133">Transmembrane helix</keyword>
<proteinExistence type="predicted"/>
<dbReference type="RefSeq" id="WP_124330537.1">
    <property type="nucleotide sequence ID" value="NZ_BEXT01000001.1"/>
</dbReference>
<protein>
    <submittedName>
        <fullName evidence="2">Uncharacterized protein</fullName>
    </submittedName>
</protein>
<keyword evidence="3" id="KW-1185">Reference proteome</keyword>
<evidence type="ECO:0000313" key="3">
    <source>
        <dbReference type="Proteomes" id="UP000288096"/>
    </source>
</evidence>
<accession>A0A401G2L9</accession>
<keyword evidence="1" id="KW-0472">Membrane</keyword>
<comment type="caution">
    <text evidence="2">The sequence shown here is derived from an EMBL/GenBank/DDBJ whole genome shotgun (WGS) entry which is preliminary data.</text>
</comment>
<evidence type="ECO:0000313" key="2">
    <source>
        <dbReference type="EMBL" id="GBC63474.1"/>
    </source>
</evidence>
<reference evidence="3" key="1">
    <citation type="submission" date="2017-11" db="EMBL/GenBank/DDBJ databases">
        <authorList>
            <person name="Watanabe M."/>
            <person name="Kojima H."/>
        </authorList>
    </citation>
    <scope>NUCLEOTIDE SEQUENCE [LARGE SCALE GENOMIC DNA]</scope>
    <source>
        <strain evidence="3">Tokyo 01</strain>
    </source>
</reference>
<feature type="transmembrane region" description="Helical" evidence="1">
    <location>
        <begin position="18"/>
        <end position="39"/>
    </location>
</feature>
<sequence length="90" mass="10754">MDQYKTKSTIYWNASLRVTRLCMIISITFFCQPVTVLKMQFLRRPDFRRTAQTLIDNERDLMAVRGRSEHGQFMEWAEANFPWAGQQFKT</sequence>
<organism evidence="2 3">
    <name type="scientific">Desulfonema ishimotonii</name>
    <dbReference type="NCBI Taxonomy" id="45657"/>
    <lineage>
        <taxon>Bacteria</taxon>
        <taxon>Pseudomonadati</taxon>
        <taxon>Thermodesulfobacteriota</taxon>
        <taxon>Desulfobacteria</taxon>
        <taxon>Desulfobacterales</taxon>
        <taxon>Desulfococcaceae</taxon>
        <taxon>Desulfonema</taxon>
    </lineage>
</organism>
<dbReference type="AlphaFoldDB" id="A0A401G2L9"/>
<gene>
    <name evidence="2" type="ORF">DENIS_4468</name>
</gene>
<keyword evidence="1" id="KW-0812">Transmembrane</keyword>
<reference evidence="3" key="2">
    <citation type="submission" date="2019-01" db="EMBL/GenBank/DDBJ databases">
        <title>Genome sequence of Desulfonema ishimotonii strain Tokyo 01.</title>
        <authorList>
            <person name="Fukui M."/>
        </authorList>
    </citation>
    <scope>NUCLEOTIDE SEQUENCE [LARGE SCALE GENOMIC DNA]</scope>
    <source>
        <strain evidence="3">Tokyo 01</strain>
    </source>
</reference>
<evidence type="ECO:0000256" key="1">
    <source>
        <dbReference type="SAM" id="Phobius"/>
    </source>
</evidence>
<dbReference type="EMBL" id="BEXT01000001">
    <property type="protein sequence ID" value="GBC63474.1"/>
    <property type="molecule type" value="Genomic_DNA"/>
</dbReference>
<dbReference type="Proteomes" id="UP000288096">
    <property type="component" value="Unassembled WGS sequence"/>
</dbReference>